<gene>
    <name evidence="1" type="ORF">LOK49_LG03G03612</name>
</gene>
<evidence type="ECO:0000313" key="2">
    <source>
        <dbReference type="Proteomes" id="UP001060215"/>
    </source>
</evidence>
<evidence type="ECO:0000313" key="1">
    <source>
        <dbReference type="EMBL" id="KAI8023127.1"/>
    </source>
</evidence>
<organism evidence="1 2">
    <name type="scientific">Camellia lanceoleosa</name>
    <dbReference type="NCBI Taxonomy" id="1840588"/>
    <lineage>
        <taxon>Eukaryota</taxon>
        <taxon>Viridiplantae</taxon>
        <taxon>Streptophyta</taxon>
        <taxon>Embryophyta</taxon>
        <taxon>Tracheophyta</taxon>
        <taxon>Spermatophyta</taxon>
        <taxon>Magnoliopsida</taxon>
        <taxon>eudicotyledons</taxon>
        <taxon>Gunneridae</taxon>
        <taxon>Pentapetalae</taxon>
        <taxon>asterids</taxon>
        <taxon>Ericales</taxon>
        <taxon>Theaceae</taxon>
        <taxon>Camellia</taxon>
    </lineage>
</organism>
<dbReference type="EMBL" id="CM045763">
    <property type="protein sequence ID" value="KAI8023127.1"/>
    <property type="molecule type" value="Genomic_DNA"/>
</dbReference>
<keyword evidence="2" id="KW-1185">Reference proteome</keyword>
<proteinExistence type="predicted"/>
<reference evidence="1 2" key="1">
    <citation type="journal article" date="2022" name="Plant J.">
        <title>Chromosome-level genome of Camellia lanceoleosa provides a valuable resource for understanding genome evolution and self-incompatibility.</title>
        <authorList>
            <person name="Gong W."/>
            <person name="Xiao S."/>
            <person name="Wang L."/>
            <person name="Liao Z."/>
            <person name="Chang Y."/>
            <person name="Mo W."/>
            <person name="Hu G."/>
            <person name="Li W."/>
            <person name="Zhao G."/>
            <person name="Zhu H."/>
            <person name="Hu X."/>
            <person name="Ji K."/>
            <person name="Xiang X."/>
            <person name="Song Q."/>
            <person name="Yuan D."/>
            <person name="Jin S."/>
            <person name="Zhang L."/>
        </authorList>
    </citation>
    <scope>NUCLEOTIDE SEQUENCE [LARGE SCALE GENOMIC DNA]</scope>
    <source>
        <strain evidence="1">SQ_2022a</strain>
    </source>
</reference>
<accession>A0ACC0IEA0</accession>
<protein>
    <submittedName>
        <fullName evidence="1">EG45-like domain containing protein</fullName>
    </submittedName>
</protein>
<comment type="caution">
    <text evidence="1">The sequence shown here is derived from an EMBL/GenBank/DDBJ whole genome shotgun (WGS) entry which is preliminary data.</text>
</comment>
<sequence>MGVGMGVVMMMVGMVICLATVAHAAQGTATYYGPPYLPSACYGNQDKGVMIAAASDAIGGKATCGRNYKVTCTGPTNQGVPHPCIGKSVVVTIVDYCPPGCRGTIDLSQDAFAIIADRNAGKVNIEYTQA</sequence>
<name>A0ACC0IEA0_9ERIC</name>
<dbReference type="Proteomes" id="UP001060215">
    <property type="component" value="Chromosome 6"/>
</dbReference>